<dbReference type="EMBL" id="LJIJ01003019">
    <property type="protein sequence ID" value="ODM88964.1"/>
    <property type="molecule type" value="Genomic_DNA"/>
</dbReference>
<proteinExistence type="predicted"/>
<dbReference type="InterPro" id="IPR038717">
    <property type="entry name" value="Tc1-like_DDE_dom"/>
</dbReference>
<gene>
    <name evidence="2" type="ORF">Ocin01_17718</name>
</gene>
<name>A0A1D2M7S4_ORCCI</name>
<dbReference type="Gene3D" id="3.30.420.10">
    <property type="entry name" value="Ribonuclease H-like superfamily/Ribonuclease H"/>
    <property type="match status" value="1"/>
</dbReference>
<dbReference type="InterPro" id="IPR036397">
    <property type="entry name" value="RNaseH_sf"/>
</dbReference>
<evidence type="ECO:0000259" key="1">
    <source>
        <dbReference type="Pfam" id="PF13358"/>
    </source>
</evidence>
<dbReference type="Proteomes" id="UP000094527">
    <property type="component" value="Unassembled WGS sequence"/>
</dbReference>
<dbReference type="Pfam" id="PF13358">
    <property type="entry name" value="DDE_3"/>
    <property type="match status" value="1"/>
</dbReference>
<evidence type="ECO:0000313" key="2">
    <source>
        <dbReference type="EMBL" id="ODM88964.1"/>
    </source>
</evidence>
<accession>A0A1D2M7S4</accession>
<reference evidence="2 3" key="1">
    <citation type="journal article" date="2016" name="Genome Biol. Evol.">
        <title>Gene Family Evolution Reflects Adaptation to Soil Environmental Stressors in the Genome of the Collembolan Orchesella cincta.</title>
        <authorList>
            <person name="Faddeeva-Vakhrusheva A."/>
            <person name="Derks M.F."/>
            <person name="Anvar S.Y."/>
            <person name="Agamennone V."/>
            <person name="Suring W."/>
            <person name="Smit S."/>
            <person name="van Straalen N.M."/>
            <person name="Roelofs D."/>
        </authorList>
    </citation>
    <scope>NUCLEOTIDE SEQUENCE [LARGE SCALE GENOMIC DNA]</scope>
    <source>
        <tissue evidence="2">Mixed pool</tissue>
    </source>
</reference>
<dbReference type="GO" id="GO:0003676">
    <property type="term" value="F:nucleic acid binding"/>
    <property type="evidence" value="ECO:0007669"/>
    <property type="project" value="InterPro"/>
</dbReference>
<protein>
    <recommendedName>
        <fullName evidence="1">Tc1-like transposase DDE domain-containing protein</fullName>
    </recommendedName>
</protein>
<dbReference type="PANTHER" id="PTHR33939:SF1">
    <property type="entry name" value="DUF4371 DOMAIN-CONTAINING PROTEIN"/>
    <property type="match status" value="1"/>
</dbReference>
<dbReference type="AlphaFoldDB" id="A0A1D2M7S4"/>
<comment type="caution">
    <text evidence="2">The sequence shown here is derived from an EMBL/GenBank/DDBJ whole genome shotgun (WGS) entry which is preliminary data.</text>
</comment>
<organism evidence="2 3">
    <name type="scientific">Orchesella cincta</name>
    <name type="common">Springtail</name>
    <name type="synonym">Podura cincta</name>
    <dbReference type="NCBI Taxonomy" id="48709"/>
    <lineage>
        <taxon>Eukaryota</taxon>
        <taxon>Metazoa</taxon>
        <taxon>Ecdysozoa</taxon>
        <taxon>Arthropoda</taxon>
        <taxon>Hexapoda</taxon>
        <taxon>Collembola</taxon>
        <taxon>Entomobryomorpha</taxon>
        <taxon>Entomobryoidea</taxon>
        <taxon>Orchesellidae</taxon>
        <taxon>Orchesellinae</taxon>
        <taxon>Orchesella</taxon>
    </lineage>
</organism>
<sequence length="482" mass="55703">MNQGDLPTLLEGSEAQLTAKATGISLRTVYRIEARHKAGTIQTPRKKPRTSKVLFSFTEEDKNTIKKFIQDKYRVNEPPFFEAIYEDCKKHITTVNPQRRMCGKNTFRKLLYMMGFHFGRINTLQVVLERPDIVAKRGVYLRKMKENDESPTPKPVIYTDESWIDPHARSGKAWLPKARQCDPDERLKYTYAKHHTNKGKRIIMIHAAGPNGLVHESEAVFPVGGSRKSGSSDLPLAEDYHDNVDSTFYFNWFDKLCENVRKEYGDSIIVIDNAPYHTKSDAPTSRSKKQDLLDYLKNVDSDGKLTKFDINQKKYLRAQLWAFVLKYKKDNYDHYIIDRLAKADIQLPPHQCDLNPIEMLWAQAKEYVRQNNIDQKIETVKAKVEEFFTVKFFPEDWNKLVEHTKKLREEYWKKDGLYDVFMDTYEDNINDDPSTIDGEAGDSTGNTEYGPLDAYMHAGTNVCFDVDGNIVSQATGDDEECD</sequence>
<feature type="domain" description="Tc1-like transposase DDE" evidence="1">
    <location>
        <begin position="243"/>
        <end position="376"/>
    </location>
</feature>
<evidence type="ECO:0000313" key="3">
    <source>
        <dbReference type="Proteomes" id="UP000094527"/>
    </source>
</evidence>
<dbReference type="PANTHER" id="PTHR33939">
    <property type="entry name" value="PROTEIN CBG22215"/>
    <property type="match status" value="1"/>
</dbReference>
<dbReference type="OMA" id="TWINASD"/>
<keyword evidence="3" id="KW-1185">Reference proteome</keyword>
<dbReference type="OrthoDB" id="10039611at2759"/>